<gene>
    <name evidence="2" type="ORF">RRG08_060800</name>
</gene>
<organism evidence="2 3">
    <name type="scientific">Elysia crispata</name>
    <name type="common">lettuce slug</name>
    <dbReference type="NCBI Taxonomy" id="231223"/>
    <lineage>
        <taxon>Eukaryota</taxon>
        <taxon>Metazoa</taxon>
        <taxon>Spiralia</taxon>
        <taxon>Lophotrochozoa</taxon>
        <taxon>Mollusca</taxon>
        <taxon>Gastropoda</taxon>
        <taxon>Heterobranchia</taxon>
        <taxon>Euthyneura</taxon>
        <taxon>Panpulmonata</taxon>
        <taxon>Sacoglossa</taxon>
        <taxon>Placobranchoidea</taxon>
        <taxon>Plakobranchidae</taxon>
        <taxon>Elysia</taxon>
    </lineage>
</organism>
<feature type="compositionally biased region" description="Polar residues" evidence="1">
    <location>
        <begin position="127"/>
        <end position="146"/>
    </location>
</feature>
<evidence type="ECO:0000256" key="1">
    <source>
        <dbReference type="SAM" id="MobiDB-lite"/>
    </source>
</evidence>
<name>A0AAE1D6E5_9GAST</name>
<dbReference type="Proteomes" id="UP001283361">
    <property type="component" value="Unassembled WGS sequence"/>
</dbReference>
<reference evidence="2" key="1">
    <citation type="journal article" date="2023" name="G3 (Bethesda)">
        <title>A reference genome for the long-term kleptoplast-retaining sea slug Elysia crispata morphotype clarki.</title>
        <authorList>
            <person name="Eastman K.E."/>
            <person name="Pendleton A.L."/>
            <person name="Shaikh M.A."/>
            <person name="Suttiyut T."/>
            <person name="Ogas R."/>
            <person name="Tomko P."/>
            <person name="Gavelis G."/>
            <person name="Widhalm J.R."/>
            <person name="Wisecaver J.H."/>
        </authorList>
    </citation>
    <scope>NUCLEOTIDE SEQUENCE</scope>
    <source>
        <strain evidence="2">ECLA1</strain>
    </source>
</reference>
<sequence>MCSPFKFQKFPENDVSASEDEITANEQVTSDFTDLAENKFNHIETNCLTQPNLRETILCSSTPVIYGGPFSQRENPLLNQEMPENADQLSLWSLGSISAQNSETREALLRAPDCKADCFLTVGHSNNSSPTGLSASLKTQRNQEQNGMWAGPRLDRSGCGW</sequence>
<dbReference type="EMBL" id="JAWDGP010005297">
    <property type="protein sequence ID" value="KAK3758143.1"/>
    <property type="molecule type" value="Genomic_DNA"/>
</dbReference>
<proteinExistence type="predicted"/>
<evidence type="ECO:0000313" key="3">
    <source>
        <dbReference type="Proteomes" id="UP001283361"/>
    </source>
</evidence>
<feature type="region of interest" description="Disordered" evidence="1">
    <location>
        <begin position="127"/>
        <end position="161"/>
    </location>
</feature>
<accession>A0AAE1D6E5</accession>
<protein>
    <submittedName>
        <fullName evidence="2">Uncharacterized protein</fullName>
    </submittedName>
</protein>
<evidence type="ECO:0000313" key="2">
    <source>
        <dbReference type="EMBL" id="KAK3758143.1"/>
    </source>
</evidence>
<comment type="caution">
    <text evidence="2">The sequence shown here is derived from an EMBL/GenBank/DDBJ whole genome shotgun (WGS) entry which is preliminary data.</text>
</comment>
<dbReference type="AlphaFoldDB" id="A0AAE1D6E5"/>
<keyword evidence="3" id="KW-1185">Reference proteome</keyword>